<accession>A0AAV7MWY6</accession>
<sequence>DQSCSSEEIDAVPEIPRMAASLRRESRVDPAGPWPDPLRAQGSSNRRAQVQEVRDGQIGN</sequence>
<evidence type="ECO:0000313" key="3">
    <source>
        <dbReference type="Proteomes" id="UP001066276"/>
    </source>
</evidence>
<comment type="caution">
    <text evidence="2">The sequence shown here is derived from an EMBL/GenBank/DDBJ whole genome shotgun (WGS) entry which is preliminary data.</text>
</comment>
<gene>
    <name evidence="2" type="ORF">NDU88_005141</name>
</gene>
<evidence type="ECO:0000256" key="1">
    <source>
        <dbReference type="SAM" id="MobiDB-lite"/>
    </source>
</evidence>
<organism evidence="2 3">
    <name type="scientific">Pleurodeles waltl</name>
    <name type="common">Iberian ribbed newt</name>
    <dbReference type="NCBI Taxonomy" id="8319"/>
    <lineage>
        <taxon>Eukaryota</taxon>
        <taxon>Metazoa</taxon>
        <taxon>Chordata</taxon>
        <taxon>Craniata</taxon>
        <taxon>Vertebrata</taxon>
        <taxon>Euteleostomi</taxon>
        <taxon>Amphibia</taxon>
        <taxon>Batrachia</taxon>
        <taxon>Caudata</taxon>
        <taxon>Salamandroidea</taxon>
        <taxon>Salamandridae</taxon>
        <taxon>Pleurodelinae</taxon>
        <taxon>Pleurodeles</taxon>
    </lineage>
</organism>
<feature type="non-terminal residue" evidence="2">
    <location>
        <position position="60"/>
    </location>
</feature>
<reference evidence="2" key="1">
    <citation type="journal article" date="2022" name="bioRxiv">
        <title>Sequencing and chromosome-scale assembly of the giantPleurodeles waltlgenome.</title>
        <authorList>
            <person name="Brown T."/>
            <person name="Elewa A."/>
            <person name="Iarovenko S."/>
            <person name="Subramanian E."/>
            <person name="Araus A.J."/>
            <person name="Petzold A."/>
            <person name="Susuki M."/>
            <person name="Suzuki K.-i.T."/>
            <person name="Hayashi T."/>
            <person name="Toyoda A."/>
            <person name="Oliveira C."/>
            <person name="Osipova E."/>
            <person name="Leigh N.D."/>
            <person name="Simon A."/>
            <person name="Yun M.H."/>
        </authorList>
    </citation>
    <scope>NUCLEOTIDE SEQUENCE</scope>
    <source>
        <strain evidence="2">20211129_DDA</strain>
        <tissue evidence="2">Liver</tissue>
    </source>
</reference>
<proteinExistence type="predicted"/>
<dbReference type="Proteomes" id="UP001066276">
    <property type="component" value="Chromosome 9"/>
</dbReference>
<feature type="region of interest" description="Disordered" evidence="1">
    <location>
        <begin position="23"/>
        <end position="60"/>
    </location>
</feature>
<name>A0AAV7MWY6_PLEWA</name>
<protein>
    <submittedName>
        <fullName evidence="2">Uncharacterized protein</fullName>
    </submittedName>
</protein>
<dbReference type="AlphaFoldDB" id="A0AAV7MWY6"/>
<feature type="non-terminal residue" evidence="2">
    <location>
        <position position="1"/>
    </location>
</feature>
<keyword evidence="3" id="KW-1185">Reference proteome</keyword>
<evidence type="ECO:0000313" key="2">
    <source>
        <dbReference type="EMBL" id="KAJ1107752.1"/>
    </source>
</evidence>
<dbReference type="EMBL" id="JANPWB010000013">
    <property type="protein sequence ID" value="KAJ1107752.1"/>
    <property type="molecule type" value="Genomic_DNA"/>
</dbReference>